<dbReference type="CDD" id="cd10527">
    <property type="entry name" value="SET_LSMT"/>
    <property type="match status" value="1"/>
</dbReference>
<dbReference type="GO" id="GO:0005634">
    <property type="term" value="C:nucleus"/>
    <property type="evidence" value="ECO:0007669"/>
    <property type="project" value="UniProtKB-SubCell"/>
</dbReference>
<keyword evidence="3 4" id="KW-0949">S-adenosyl-L-methionine</keyword>
<reference evidence="7 8" key="1">
    <citation type="submission" date="2024-11" db="EMBL/GenBank/DDBJ databases">
        <title>Chromosome-level genome assembly of Eucalyptus globulus Labill. provides insights into its genome evolution.</title>
        <authorList>
            <person name="Li X."/>
        </authorList>
    </citation>
    <scope>NUCLEOTIDE SEQUENCE [LARGE SCALE GENOMIC DNA]</scope>
    <source>
        <strain evidence="7">CL2024</strain>
        <tissue evidence="7">Fresh tender leaves</tissue>
    </source>
</reference>
<dbReference type="InterPro" id="IPR050600">
    <property type="entry name" value="SETD3_SETD6_MTase"/>
</dbReference>
<dbReference type="Gene3D" id="3.90.1420.10">
    <property type="entry name" value="Rubisco LSMT, substrate-binding domain"/>
    <property type="match status" value="1"/>
</dbReference>
<keyword evidence="1 4" id="KW-0489">Methyltransferase</keyword>
<evidence type="ECO:0000256" key="1">
    <source>
        <dbReference type="ARBA" id="ARBA00022603"/>
    </source>
</evidence>
<dbReference type="EC" id="2.1.1.-" evidence="4"/>
<feature type="compositionally biased region" description="Basic and acidic residues" evidence="5">
    <location>
        <begin position="211"/>
        <end position="220"/>
    </location>
</feature>
<evidence type="ECO:0000259" key="6">
    <source>
        <dbReference type="PROSITE" id="PS50280"/>
    </source>
</evidence>
<dbReference type="GO" id="GO:0032259">
    <property type="term" value="P:methylation"/>
    <property type="evidence" value="ECO:0007669"/>
    <property type="project" value="UniProtKB-KW"/>
</dbReference>
<gene>
    <name evidence="7" type="ORF">ACJRO7_033733</name>
</gene>
<keyword evidence="4" id="KW-0539">Nucleus</keyword>
<keyword evidence="2 4" id="KW-0808">Transferase</keyword>
<name>A0ABD3J725_EUCGL</name>
<dbReference type="PANTHER" id="PTHR13271:SF34">
    <property type="entry name" value="N-LYSINE METHYLTRANSFERASE SETD6"/>
    <property type="match status" value="1"/>
</dbReference>
<dbReference type="InterPro" id="IPR036464">
    <property type="entry name" value="Rubisco_LSMT_subst-bd_sf"/>
</dbReference>
<organism evidence="7 8">
    <name type="scientific">Eucalyptus globulus</name>
    <name type="common">Tasmanian blue gum</name>
    <dbReference type="NCBI Taxonomy" id="34317"/>
    <lineage>
        <taxon>Eukaryota</taxon>
        <taxon>Viridiplantae</taxon>
        <taxon>Streptophyta</taxon>
        <taxon>Embryophyta</taxon>
        <taxon>Tracheophyta</taxon>
        <taxon>Spermatophyta</taxon>
        <taxon>Magnoliopsida</taxon>
        <taxon>eudicotyledons</taxon>
        <taxon>Gunneridae</taxon>
        <taxon>Pentapetalae</taxon>
        <taxon>rosids</taxon>
        <taxon>malvids</taxon>
        <taxon>Myrtales</taxon>
        <taxon>Myrtaceae</taxon>
        <taxon>Myrtoideae</taxon>
        <taxon>Eucalypteae</taxon>
        <taxon>Eucalyptus</taxon>
    </lineage>
</organism>
<dbReference type="InterPro" id="IPR046341">
    <property type="entry name" value="SET_dom_sf"/>
</dbReference>
<evidence type="ECO:0000256" key="5">
    <source>
        <dbReference type="SAM" id="MobiDB-lite"/>
    </source>
</evidence>
<feature type="compositionally biased region" description="Basic and acidic residues" evidence="5">
    <location>
        <begin position="250"/>
        <end position="259"/>
    </location>
</feature>
<feature type="domain" description="SET" evidence="6">
    <location>
        <begin position="25"/>
        <end position="293"/>
    </location>
</feature>
<accession>A0ABD3J725</accession>
<dbReference type="EMBL" id="JBJKBG010000009">
    <property type="protein sequence ID" value="KAL3721283.1"/>
    <property type="molecule type" value="Genomic_DNA"/>
</dbReference>
<comment type="subcellular location">
    <subcellularLocation>
        <location evidence="4">Nucleus</location>
    </subcellularLocation>
</comment>
<keyword evidence="8" id="KW-1185">Reference proteome</keyword>
<comment type="function">
    <text evidence="4">Protein-lysine N-methyltransferase.</text>
</comment>
<proteinExistence type="inferred from homology"/>
<dbReference type="PANTHER" id="PTHR13271">
    <property type="entry name" value="UNCHARACTERIZED PUTATIVE METHYLTRANSFERASE"/>
    <property type="match status" value="1"/>
</dbReference>
<evidence type="ECO:0000256" key="4">
    <source>
        <dbReference type="PIRNR" id="PIRNR011771"/>
    </source>
</evidence>
<feature type="region of interest" description="Disordered" evidence="5">
    <location>
        <begin position="211"/>
        <end position="270"/>
    </location>
</feature>
<dbReference type="SUPFAM" id="SSF82199">
    <property type="entry name" value="SET domain"/>
    <property type="match status" value="2"/>
</dbReference>
<dbReference type="InterPro" id="IPR001214">
    <property type="entry name" value="SET_dom"/>
</dbReference>
<comment type="caution">
    <text evidence="7">The sequence shown here is derived from an EMBL/GenBank/DDBJ whole genome shotgun (WGS) entry which is preliminary data.</text>
</comment>
<dbReference type="AlphaFoldDB" id="A0ABD3J725"/>
<dbReference type="PROSITE" id="PS50280">
    <property type="entry name" value="SET"/>
    <property type="match status" value="1"/>
</dbReference>
<evidence type="ECO:0000313" key="8">
    <source>
        <dbReference type="Proteomes" id="UP001634007"/>
    </source>
</evidence>
<dbReference type="PIRSF" id="PIRSF011771">
    <property type="entry name" value="RMS1_SET"/>
    <property type="match status" value="1"/>
</dbReference>
<dbReference type="Gene3D" id="3.90.1410.10">
    <property type="entry name" value="set domain protein methyltransferase, domain 1"/>
    <property type="match status" value="1"/>
</dbReference>
<dbReference type="GO" id="GO:0016279">
    <property type="term" value="F:protein-lysine N-methyltransferase activity"/>
    <property type="evidence" value="ECO:0007669"/>
    <property type="project" value="UniProtKB-UniRule"/>
</dbReference>
<dbReference type="Proteomes" id="UP001634007">
    <property type="component" value="Unassembled WGS sequence"/>
</dbReference>
<comment type="similarity">
    <text evidence="4">Belongs to the class V-like SAM-binding methyltransferase superfamily. Histone-lysine methyltransferase family. SETD6 subfamily.</text>
</comment>
<protein>
    <recommendedName>
        <fullName evidence="4">N-lysine methyltransferase</fullName>
        <ecNumber evidence="4">2.1.1.-</ecNumber>
    </recommendedName>
</protein>
<sequence>MASWKHIKRRVRAFKRWMQSHSIDCSAALRFTDDPSLGIAVRALRDLREGDVVATIPKAACLTVRTGGASSLIEAAGLDGSLGLAVALMYERSLGERSPWAGYLQLLPERECLPLVWTLDEVDRLLRGTELHETLREDKALVYDDWKECILPLLDSGPLKLDPEYFGPEQYFAAKSLISSRSFEIDAYHGFGMVPLADLFNHKTGAEDVHITSVSSHHESDDDSDDDSNNGNDYSDADISEDGNGQLSQDLDKNSHGDMDMECPPAPEEEPTVLEMILIKDVKAGDEVYNTYGNMGNAALLHRYGFTEENNPYDIVNIDIELVLEWSNSLFSNRHSRARVGMWRRLNYSGCVSQDSEYFEISYDGEPQLELIILLYMMLLSDDAYHILDLAASTEQDYNLDMLLSEKEKLQEAPTPELSKDLMVTEGVCKALLELADIRERLYGPNSIRDDIEALNTCRCSEDRKLYYTLILRVCERRILEKLRRYASLKVEAFGRKKGFTRRDIRV</sequence>
<evidence type="ECO:0000256" key="2">
    <source>
        <dbReference type="ARBA" id="ARBA00022679"/>
    </source>
</evidence>
<evidence type="ECO:0000256" key="3">
    <source>
        <dbReference type="ARBA" id="ARBA00022691"/>
    </source>
</evidence>
<evidence type="ECO:0000313" key="7">
    <source>
        <dbReference type="EMBL" id="KAL3721283.1"/>
    </source>
</evidence>
<dbReference type="InterPro" id="IPR011383">
    <property type="entry name" value="N-lys_methylase_SETD6"/>
</dbReference>